<reference evidence="1 2" key="1">
    <citation type="journal article" date="2016" name="Sci. Rep.">
        <title>Penicillium arizonense, a new, genome sequenced fungal species, reveals a high chemical diversity in secreted metabolites.</title>
        <authorList>
            <person name="Grijseels S."/>
            <person name="Nielsen J.C."/>
            <person name="Randelovic M."/>
            <person name="Nielsen J."/>
            <person name="Nielsen K.F."/>
            <person name="Workman M."/>
            <person name="Frisvad J.C."/>
        </authorList>
    </citation>
    <scope>NUCLEOTIDE SEQUENCE [LARGE SCALE GENOMIC DNA]</scope>
    <source>
        <strain evidence="1 2">CBS 141311</strain>
    </source>
</reference>
<evidence type="ECO:0000313" key="1">
    <source>
        <dbReference type="EMBL" id="OGE54768.1"/>
    </source>
</evidence>
<name>A0A1F5LNH7_PENAI</name>
<dbReference type="EMBL" id="LXJU01000005">
    <property type="protein sequence ID" value="OGE54768.1"/>
    <property type="molecule type" value="Genomic_DNA"/>
</dbReference>
<dbReference type="RefSeq" id="XP_022490200.1">
    <property type="nucleotide sequence ID" value="XM_022630008.1"/>
</dbReference>
<sequence>MYEPKEFAGVYTKTPIQPQNYDTLFAYLFGITDPGPFLDIYTTTQPSAFACVEHQRREIVHRKRLHVASNKRPNSRGPGSLN</sequence>
<gene>
    <name evidence="1" type="ORF">PENARI_c005G10457</name>
</gene>
<comment type="caution">
    <text evidence="1">The sequence shown here is derived from an EMBL/GenBank/DDBJ whole genome shotgun (WGS) entry which is preliminary data.</text>
</comment>
<keyword evidence="2" id="KW-1185">Reference proteome</keyword>
<protein>
    <submittedName>
        <fullName evidence="1">Uncharacterized protein</fullName>
    </submittedName>
</protein>
<dbReference type="GeneID" id="34574742"/>
<evidence type="ECO:0000313" key="2">
    <source>
        <dbReference type="Proteomes" id="UP000177622"/>
    </source>
</evidence>
<proteinExistence type="predicted"/>
<dbReference type="Proteomes" id="UP000177622">
    <property type="component" value="Unassembled WGS sequence"/>
</dbReference>
<organism evidence="1 2">
    <name type="scientific">Penicillium arizonense</name>
    <dbReference type="NCBI Taxonomy" id="1835702"/>
    <lineage>
        <taxon>Eukaryota</taxon>
        <taxon>Fungi</taxon>
        <taxon>Dikarya</taxon>
        <taxon>Ascomycota</taxon>
        <taxon>Pezizomycotina</taxon>
        <taxon>Eurotiomycetes</taxon>
        <taxon>Eurotiomycetidae</taxon>
        <taxon>Eurotiales</taxon>
        <taxon>Aspergillaceae</taxon>
        <taxon>Penicillium</taxon>
    </lineage>
</organism>
<accession>A0A1F5LNH7</accession>
<dbReference type="AlphaFoldDB" id="A0A1F5LNH7"/>
<dbReference type="OrthoDB" id="4276722at2759"/>